<dbReference type="InterPro" id="IPR013094">
    <property type="entry name" value="AB_hydrolase_3"/>
</dbReference>
<dbReference type="Gene3D" id="3.40.50.1820">
    <property type="entry name" value="alpha/beta hydrolase"/>
    <property type="match status" value="1"/>
</dbReference>
<dbReference type="GO" id="GO:0016787">
    <property type="term" value="F:hydrolase activity"/>
    <property type="evidence" value="ECO:0007669"/>
    <property type="project" value="InterPro"/>
</dbReference>
<dbReference type="Pfam" id="PF07859">
    <property type="entry name" value="Abhydrolase_3"/>
    <property type="match status" value="1"/>
</dbReference>
<feature type="compositionally biased region" description="Pro residues" evidence="2">
    <location>
        <begin position="33"/>
        <end position="43"/>
    </location>
</feature>
<evidence type="ECO:0000256" key="2">
    <source>
        <dbReference type="SAM" id="MobiDB-lite"/>
    </source>
</evidence>
<accession>A0A5E4EW18</accession>
<dbReference type="AlphaFoldDB" id="A0A5E4EW18"/>
<dbReference type="PANTHER" id="PTHR23024">
    <property type="entry name" value="ARYLACETAMIDE DEACETYLASE"/>
    <property type="match status" value="1"/>
</dbReference>
<dbReference type="InParanoid" id="A0A5E4EW18"/>
<organism evidence="4 5">
    <name type="scientific">Prunus dulcis</name>
    <name type="common">Almond</name>
    <name type="synonym">Amygdalus dulcis</name>
    <dbReference type="NCBI Taxonomy" id="3755"/>
    <lineage>
        <taxon>Eukaryota</taxon>
        <taxon>Viridiplantae</taxon>
        <taxon>Streptophyta</taxon>
        <taxon>Embryophyta</taxon>
        <taxon>Tracheophyta</taxon>
        <taxon>Spermatophyta</taxon>
        <taxon>Magnoliopsida</taxon>
        <taxon>eudicotyledons</taxon>
        <taxon>Gunneridae</taxon>
        <taxon>Pentapetalae</taxon>
        <taxon>rosids</taxon>
        <taxon>fabids</taxon>
        <taxon>Rosales</taxon>
        <taxon>Rosaceae</taxon>
        <taxon>Amygdaloideae</taxon>
        <taxon>Amygdaleae</taxon>
        <taxon>Prunus</taxon>
    </lineage>
</organism>
<gene>
    <name evidence="4" type="ORF">ALMOND_2B012256</name>
</gene>
<dbReference type="Proteomes" id="UP000327085">
    <property type="component" value="Chromosome 2"/>
</dbReference>
<feature type="domain" description="Alpha/beta hydrolase fold-3" evidence="3">
    <location>
        <begin position="95"/>
        <end position="316"/>
    </location>
</feature>
<dbReference type="EMBL" id="CABIKO010000036">
    <property type="protein sequence ID" value="VVA19360.1"/>
    <property type="molecule type" value="Genomic_DNA"/>
</dbReference>
<dbReference type="FunCoup" id="A0A5E4EW18">
    <property type="interactions" value="162"/>
</dbReference>
<dbReference type="PANTHER" id="PTHR23024:SF113">
    <property type="entry name" value="CARBOXYLESTERASE 8-RELATED"/>
    <property type="match status" value="1"/>
</dbReference>
<dbReference type="OMA" id="FFHESCN"/>
<feature type="compositionally biased region" description="Polar residues" evidence="2">
    <location>
        <begin position="1"/>
        <end position="13"/>
    </location>
</feature>
<protein>
    <submittedName>
        <fullName evidence="4">PREDICTED: carboxylesterase</fullName>
    </submittedName>
</protein>
<proteinExistence type="inferred from homology"/>
<dbReference type="InterPro" id="IPR050466">
    <property type="entry name" value="Carboxylest/Gibb_receptor"/>
</dbReference>
<evidence type="ECO:0000313" key="4">
    <source>
        <dbReference type="EMBL" id="VVA19360.1"/>
    </source>
</evidence>
<evidence type="ECO:0000256" key="1">
    <source>
        <dbReference type="ARBA" id="ARBA00010515"/>
    </source>
</evidence>
<evidence type="ECO:0000259" key="3">
    <source>
        <dbReference type="Pfam" id="PF07859"/>
    </source>
</evidence>
<dbReference type="SUPFAM" id="SSF53474">
    <property type="entry name" value="alpha/beta-Hydrolases"/>
    <property type="match status" value="1"/>
</dbReference>
<reference evidence="5" key="1">
    <citation type="journal article" date="2020" name="Plant J.">
        <title>Transposons played a major role in the diversification between the closely related almond and peach genomes: results from the almond genome sequence.</title>
        <authorList>
            <person name="Alioto T."/>
            <person name="Alexiou K.G."/>
            <person name="Bardil A."/>
            <person name="Barteri F."/>
            <person name="Castanera R."/>
            <person name="Cruz F."/>
            <person name="Dhingra A."/>
            <person name="Duval H."/>
            <person name="Fernandez I Marti A."/>
            <person name="Frias L."/>
            <person name="Galan B."/>
            <person name="Garcia J.L."/>
            <person name="Howad W."/>
            <person name="Gomez-Garrido J."/>
            <person name="Gut M."/>
            <person name="Julca I."/>
            <person name="Morata J."/>
            <person name="Puigdomenech P."/>
            <person name="Ribeca P."/>
            <person name="Rubio Cabetas M.J."/>
            <person name="Vlasova A."/>
            <person name="Wirthensohn M."/>
            <person name="Garcia-Mas J."/>
            <person name="Gabaldon T."/>
            <person name="Casacuberta J.M."/>
            <person name="Arus P."/>
        </authorList>
    </citation>
    <scope>NUCLEOTIDE SEQUENCE [LARGE SCALE GENOMIC DNA]</scope>
    <source>
        <strain evidence="5">cv. Texas</strain>
    </source>
</reference>
<evidence type="ECO:0000313" key="5">
    <source>
        <dbReference type="Proteomes" id="UP000327085"/>
    </source>
</evidence>
<feature type="region of interest" description="Disordered" evidence="2">
    <location>
        <begin position="1"/>
        <end position="61"/>
    </location>
</feature>
<feature type="compositionally biased region" description="Low complexity" evidence="2">
    <location>
        <begin position="44"/>
        <end position="55"/>
    </location>
</feature>
<dbReference type="Gramene" id="VVA19360">
    <property type="protein sequence ID" value="VVA19360"/>
    <property type="gene ID" value="Prudul26B012256"/>
</dbReference>
<comment type="similarity">
    <text evidence="1">Belongs to the 'GDXG' lipolytic enzyme family.</text>
</comment>
<dbReference type="InterPro" id="IPR029058">
    <property type="entry name" value="AB_hydrolase_fold"/>
</dbReference>
<name>A0A5E4EW18_PRUDU</name>
<sequence>MADKPSQTPTSNDDPYKLLNIVKNPDGSLTRHPPFPIVPPSPTPTDSISSTAAPTESNSPQLVLSKDIQINPTTKNSVRLFKPHPLPPNSKLPLIFYFHGGGFVLFSVALQPFHDSCSRMALSLPAIVVSVEYRLAPEHPLPSAYDDAVEAVDWARSQASNVNGCDPWLKDTVDFSTCFLLGSSAGANIVYHAGLRIASVDLSPVKIRGLILNQPYFGGVERTQSELRLINDRILPLVSNDLMWALSLPKGADRNHEYSNPTVRGGDERIGRLPTCVVRGFGGDPLVDRQKEFVKLLESRGAHVVAKFEEDGFHGVELFDPSKAKALYDIVKDLIHSCGANDSKAVGVSKSAI</sequence>